<evidence type="ECO:0000256" key="4">
    <source>
        <dbReference type="ARBA" id="ARBA00022660"/>
    </source>
</evidence>
<keyword evidence="8 11" id="KW-1133">Transmembrane helix</keyword>
<evidence type="ECO:0000256" key="8">
    <source>
        <dbReference type="ARBA" id="ARBA00022989"/>
    </source>
</evidence>
<dbReference type="STRING" id="33097.A0A150GSW6"/>
<evidence type="ECO:0000256" key="9">
    <source>
        <dbReference type="ARBA" id="ARBA00023128"/>
    </source>
</evidence>
<evidence type="ECO:0000256" key="2">
    <source>
        <dbReference type="ARBA" id="ARBA00007312"/>
    </source>
</evidence>
<evidence type="ECO:0000256" key="10">
    <source>
        <dbReference type="ARBA" id="ARBA00023136"/>
    </source>
</evidence>
<organism evidence="12 13">
    <name type="scientific">Gonium pectorale</name>
    <name type="common">Green alga</name>
    <dbReference type="NCBI Taxonomy" id="33097"/>
    <lineage>
        <taxon>Eukaryota</taxon>
        <taxon>Viridiplantae</taxon>
        <taxon>Chlorophyta</taxon>
        <taxon>core chlorophytes</taxon>
        <taxon>Chlorophyceae</taxon>
        <taxon>CS clade</taxon>
        <taxon>Chlamydomonadales</taxon>
        <taxon>Volvocaceae</taxon>
        <taxon>Gonium</taxon>
    </lineage>
</organism>
<keyword evidence="7 11" id="KW-0249">Electron transport</keyword>
<name>A0A150GSW6_GONPE</name>
<accession>A0A150GSW6</accession>
<dbReference type="PANTHER" id="PTHR12966">
    <property type="entry name" value="NADH DEHYDROGENASE UBIQUINONE 1 ALPHA SUBCOMPLEX SUBUNIT 13"/>
    <property type="match status" value="1"/>
</dbReference>
<dbReference type="Proteomes" id="UP000075714">
    <property type="component" value="Unassembled WGS sequence"/>
</dbReference>
<keyword evidence="3 11" id="KW-0813">Transport</keyword>
<keyword evidence="5 11" id="KW-0812">Transmembrane</keyword>
<dbReference type="AlphaFoldDB" id="A0A150GSW6"/>
<evidence type="ECO:0000313" key="13">
    <source>
        <dbReference type="Proteomes" id="UP000075714"/>
    </source>
</evidence>
<comment type="function">
    <text evidence="11">Complex I functions in the transfer of electrons from NADH to the respiratory chain. Accessory subunit of the mitochondrial membrane respiratory chain NADH dehydrogenase (Complex I), that is believed not to be involved in catalysis.</text>
</comment>
<dbReference type="OrthoDB" id="3308at2759"/>
<feature type="transmembrane region" description="Helical" evidence="11">
    <location>
        <begin position="45"/>
        <end position="62"/>
    </location>
</feature>
<dbReference type="EMBL" id="LSYV01000010">
    <property type="protein sequence ID" value="KXZ52420.1"/>
    <property type="molecule type" value="Genomic_DNA"/>
</dbReference>
<keyword evidence="9 11" id="KW-0496">Mitochondrion</keyword>
<keyword evidence="13" id="KW-1185">Reference proteome</keyword>
<evidence type="ECO:0000313" key="12">
    <source>
        <dbReference type="EMBL" id="KXZ52420.1"/>
    </source>
</evidence>
<evidence type="ECO:0000256" key="5">
    <source>
        <dbReference type="ARBA" id="ARBA00022692"/>
    </source>
</evidence>
<comment type="caution">
    <text evidence="12">The sequence shown here is derived from an EMBL/GenBank/DDBJ whole genome shotgun (WGS) entry which is preliminary data.</text>
</comment>
<dbReference type="GO" id="GO:0045271">
    <property type="term" value="C:respiratory chain complex I"/>
    <property type="evidence" value="ECO:0007669"/>
    <property type="project" value="UniProtKB-UniRule"/>
</dbReference>
<evidence type="ECO:0000256" key="11">
    <source>
        <dbReference type="RuleBase" id="RU368034"/>
    </source>
</evidence>
<keyword evidence="4 11" id="KW-0679">Respiratory chain</keyword>
<comment type="similarity">
    <text evidence="2 11">Belongs to the complex I NDUFA13 subunit family.</text>
</comment>
<reference evidence="13" key="1">
    <citation type="journal article" date="2016" name="Nat. Commun.">
        <title>The Gonium pectorale genome demonstrates co-option of cell cycle regulation during the evolution of multicellularity.</title>
        <authorList>
            <person name="Hanschen E.R."/>
            <person name="Marriage T.N."/>
            <person name="Ferris P.J."/>
            <person name="Hamaji T."/>
            <person name="Toyoda A."/>
            <person name="Fujiyama A."/>
            <person name="Neme R."/>
            <person name="Noguchi H."/>
            <person name="Minakuchi Y."/>
            <person name="Suzuki M."/>
            <person name="Kawai-Toyooka H."/>
            <person name="Smith D.R."/>
            <person name="Sparks H."/>
            <person name="Anderson J."/>
            <person name="Bakaric R."/>
            <person name="Luria V."/>
            <person name="Karger A."/>
            <person name="Kirschner M.W."/>
            <person name="Durand P.M."/>
            <person name="Michod R.E."/>
            <person name="Nozaki H."/>
            <person name="Olson B.J."/>
        </authorList>
    </citation>
    <scope>NUCLEOTIDE SEQUENCE [LARGE SCALE GENOMIC DNA]</scope>
    <source>
        <strain evidence="13">NIES-2863</strain>
    </source>
</reference>
<evidence type="ECO:0000256" key="6">
    <source>
        <dbReference type="ARBA" id="ARBA00022792"/>
    </source>
</evidence>
<keyword evidence="6 11" id="KW-0999">Mitochondrion inner membrane</keyword>
<dbReference type="InterPro" id="IPR009346">
    <property type="entry name" value="GRIM-19"/>
</dbReference>
<dbReference type="PANTHER" id="PTHR12966:SF0">
    <property type="entry name" value="NADH DEHYDROGENASE [UBIQUINONE] 1 ALPHA SUBCOMPLEX SUBUNIT 13"/>
    <property type="match status" value="1"/>
</dbReference>
<protein>
    <recommendedName>
        <fullName evidence="11">NADH dehydrogenase [ubiquinone] 1 alpha subcomplex subunit 13</fullName>
    </recommendedName>
</protein>
<evidence type="ECO:0000256" key="1">
    <source>
        <dbReference type="ARBA" id="ARBA00004298"/>
    </source>
</evidence>
<proteinExistence type="inferred from homology"/>
<comment type="subcellular location">
    <subcellularLocation>
        <location evidence="1 11">Mitochondrion inner membrane</location>
        <topology evidence="1 11">Single-pass membrane protein</topology>
        <orientation evidence="1 11">Matrix side</orientation>
    </subcellularLocation>
</comment>
<dbReference type="GO" id="GO:0005743">
    <property type="term" value="C:mitochondrial inner membrane"/>
    <property type="evidence" value="ECO:0007669"/>
    <property type="project" value="UniProtKB-SubCell"/>
</dbReference>
<evidence type="ECO:0000256" key="7">
    <source>
        <dbReference type="ARBA" id="ARBA00022982"/>
    </source>
</evidence>
<keyword evidence="10 11" id="KW-0472">Membrane</keyword>
<sequence length="142" mass="16258">MTEVVKRGFPGMKSVKDLPIVQDAPPPGGFPSIRIERRLPSTGPTGVAIFAGLAAIMGYGFYKLNAQREEKRFEADEIHAVRQIVKPVLQAEWDLRYLEHLRKEREEEARVMKDVPGWKVGDSTSRHRWLPPLESWDKRPLV</sequence>
<evidence type="ECO:0000256" key="3">
    <source>
        <dbReference type="ARBA" id="ARBA00022448"/>
    </source>
</evidence>
<dbReference type="Pfam" id="PF06212">
    <property type="entry name" value="GRIM-19"/>
    <property type="match status" value="1"/>
</dbReference>
<gene>
    <name evidence="12" type="ORF">GPECTOR_9g464</name>
</gene>